<dbReference type="AlphaFoldDB" id="A0A0A9DEH3"/>
<sequence>MVGDHVGDLRVHDDAAAGVGVAGAEDALHVAAAEVLRRLGVVRAHEPPLHAEGLDGGAVVPHQHEHAHAVARLALQELAESGVTAGARPCAVPQQRDLGVHRPAGDIDQVARVADGVEHVLPAPALLVAPAAGERDPGRERVGRVRVLVQRDPAPGPL</sequence>
<dbReference type="EMBL" id="GBRH01213845">
    <property type="protein sequence ID" value="JAD84050.1"/>
    <property type="molecule type" value="Transcribed_RNA"/>
</dbReference>
<name>A0A0A9DEH3_ARUDO</name>
<reference evidence="1" key="2">
    <citation type="journal article" date="2015" name="Data Brief">
        <title>Shoot transcriptome of the giant reed, Arundo donax.</title>
        <authorList>
            <person name="Barrero R.A."/>
            <person name="Guerrero F.D."/>
            <person name="Moolhuijzen P."/>
            <person name="Goolsby J.A."/>
            <person name="Tidwell J."/>
            <person name="Bellgard S.E."/>
            <person name="Bellgard M.I."/>
        </authorList>
    </citation>
    <scope>NUCLEOTIDE SEQUENCE</scope>
    <source>
        <tissue evidence="1">Shoot tissue taken approximately 20 cm above the soil surface</tissue>
    </source>
</reference>
<protein>
    <submittedName>
        <fullName evidence="1">Uncharacterized protein</fullName>
    </submittedName>
</protein>
<organism evidence="1">
    <name type="scientific">Arundo donax</name>
    <name type="common">Giant reed</name>
    <name type="synonym">Donax arundinaceus</name>
    <dbReference type="NCBI Taxonomy" id="35708"/>
    <lineage>
        <taxon>Eukaryota</taxon>
        <taxon>Viridiplantae</taxon>
        <taxon>Streptophyta</taxon>
        <taxon>Embryophyta</taxon>
        <taxon>Tracheophyta</taxon>
        <taxon>Spermatophyta</taxon>
        <taxon>Magnoliopsida</taxon>
        <taxon>Liliopsida</taxon>
        <taxon>Poales</taxon>
        <taxon>Poaceae</taxon>
        <taxon>PACMAD clade</taxon>
        <taxon>Arundinoideae</taxon>
        <taxon>Arundineae</taxon>
        <taxon>Arundo</taxon>
    </lineage>
</organism>
<accession>A0A0A9DEH3</accession>
<evidence type="ECO:0000313" key="1">
    <source>
        <dbReference type="EMBL" id="JAD84050.1"/>
    </source>
</evidence>
<proteinExistence type="predicted"/>
<reference evidence="1" key="1">
    <citation type="submission" date="2014-09" db="EMBL/GenBank/DDBJ databases">
        <authorList>
            <person name="Magalhaes I.L.F."/>
            <person name="Oliveira U."/>
            <person name="Santos F.R."/>
            <person name="Vidigal T.H.D.A."/>
            <person name="Brescovit A.D."/>
            <person name="Santos A.J."/>
        </authorList>
    </citation>
    <scope>NUCLEOTIDE SEQUENCE</scope>
    <source>
        <tissue evidence="1">Shoot tissue taken approximately 20 cm above the soil surface</tissue>
    </source>
</reference>